<dbReference type="EMBL" id="LR798249">
    <property type="protein sequence ID" value="CAB5218022.1"/>
    <property type="molecule type" value="Genomic_DNA"/>
</dbReference>
<name>A0A6J7WMU6_9CAUD</name>
<sequence length="96" mass="10582">MSNEINPTDLTKVLKTIAKAVRNVSRQRRTLKKHVKSKTPEIAQIKDASQDFIVADLNVIVDACKHVAANFSDTDAIASEIVNKVATKKVKEKKPA</sequence>
<accession>A0A6J7WMU6</accession>
<gene>
    <name evidence="1" type="ORF">UFOVP201_44</name>
</gene>
<organism evidence="1">
    <name type="scientific">uncultured Caudovirales phage</name>
    <dbReference type="NCBI Taxonomy" id="2100421"/>
    <lineage>
        <taxon>Viruses</taxon>
        <taxon>Duplodnaviria</taxon>
        <taxon>Heunggongvirae</taxon>
        <taxon>Uroviricota</taxon>
        <taxon>Caudoviricetes</taxon>
        <taxon>Peduoviridae</taxon>
        <taxon>Maltschvirus</taxon>
        <taxon>Maltschvirus maltsch</taxon>
    </lineage>
</organism>
<evidence type="ECO:0000313" key="1">
    <source>
        <dbReference type="EMBL" id="CAB5218022.1"/>
    </source>
</evidence>
<protein>
    <submittedName>
        <fullName evidence="1">Uncharacterized protein</fullName>
    </submittedName>
</protein>
<reference evidence="1" key="1">
    <citation type="submission" date="2020-05" db="EMBL/GenBank/DDBJ databases">
        <authorList>
            <person name="Chiriac C."/>
            <person name="Salcher M."/>
            <person name="Ghai R."/>
            <person name="Kavagutti S V."/>
        </authorList>
    </citation>
    <scope>NUCLEOTIDE SEQUENCE</scope>
</reference>
<proteinExistence type="predicted"/>